<feature type="domain" description="HTH merR-type" evidence="3">
    <location>
        <begin position="13"/>
        <end position="81"/>
    </location>
</feature>
<dbReference type="InterPro" id="IPR000551">
    <property type="entry name" value="MerR-type_HTH_dom"/>
</dbReference>
<feature type="compositionally biased region" description="Basic and acidic residues" evidence="2">
    <location>
        <begin position="91"/>
        <end position="108"/>
    </location>
</feature>
<evidence type="ECO:0000256" key="2">
    <source>
        <dbReference type="SAM" id="MobiDB-lite"/>
    </source>
</evidence>
<dbReference type="GO" id="GO:0003677">
    <property type="term" value="F:DNA binding"/>
    <property type="evidence" value="ECO:0007669"/>
    <property type="project" value="UniProtKB-KW"/>
</dbReference>
<protein>
    <submittedName>
        <fullName evidence="4">DNA-binding transcriptional MerR regulator</fullName>
    </submittedName>
</protein>
<keyword evidence="5" id="KW-1185">Reference proteome</keyword>
<dbReference type="Pfam" id="PF13411">
    <property type="entry name" value="MerR_1"/>
    <property type="match status" value="1"/>
</dbReference>
<evidence type="ECO:0000259" key="3">
    <source>
        <dbReference type="PROSITE" id="PS50937"/>
    </source>
</evidence>
<dbReference type="EMBL" id="JAUSUT010000001">
    <property type="protein sequence ID" value="MDQ0380398.1"/>
    <property type="molecule type" value="Genomic_DNA"/>
</dbReference>
<evidence type="ECO:0000313" key="4">
    <source>
        <dbReference type="EMBL" id="MDQ0380398.1"/>
    </source>
</evidence>
<dbReference type="InterPro" id="IPR047057">
    <property type="entry name" value="MerR_fam"/>
</dbReference>
<dbReference type="PROSITE" id="PS50937">
    <property type="entry name" value="HTH_MERR_2"/>
    <property type="match status" value="1"/>
</dbReference>
<organism evidence="4 5">
    <name type="scientific">Amycolatopsis thermophila</name>
    <dbReference type="NCBI Taxonomy" id="206084"/>
    <lineage>
        <taxon>Bacteria</taxon>
        <taxon>Bacillati</taxon>
        <taxon>Actinomycetota</taxon>
        <taxon>Actinomycetes</taxon>
        <taxon>Pseudonocardiales</taxon>
        <taxon>Pseudonocardiaceae</taxon>
        <taxon>Amycolatopsis</taxon>
    </lineage>
</organism>
<dbReference type="PANTHER" id="PTHR30204">
    <property type="entry name" value="REDOX-CYCLING DRUG-SENSING TRANSCRIPTIONAL ACTIVATOR SOXR"/>
    <property type="match status" value="1"/>
</dbReference>
<dbReference type="SUPFAM" id="SSF46955">
    <property type="entry name" value="Putative DNA-binding domain"/>
    <property type="match status" value="1"/>
</dbReference>
<sequence>MATDKLDDEDYPAWTMGQAADALDVQPAFLRSLDAADVVQAHRSSGGHRRYSRRQLRLAARVRELFDDGMTLAAAERIVRLEDQLAKVRAENRELRRRLGEHTDHETEREDEDGAGERVDSHAR</sequence>
<dbReference type="Gene3D" id="1.10.1660.10">
    <property type="match status" value="1"/>
</dbReference>
<proteinExistence type="predicted"/>
<evidence type="ECO:0000256" key="1">
    <source>
        <dbReference type="ARBA" id="ARBA00023125"/>
    </source>
</evidence>
<dbReference type="InterPro" id="IPR009061">
    <property type="entry name" value="DNA-bd_dom_put_sf"/>
</dbReference>
<comment type="caution">
    <text evidence="4">The sequence shown here is derived from an EMBL/GenBank/DDBJ whole genome shotgun (WGS) entry which is preliminary data.</text>
</comment>
<evidence type="ECO:0000313" key="5">
    <source>
        <dbReference type="Proteomes" id="UP001229651"/>
    </source>
</evidence>
<feature type="region of interest" description="Disordered" evidence="2">
    <location>
        <begin position="91"/>
        <end position="124"/>
    </location>
</feature>
<keyword evidence="1 4" id="KW-0238">DNA-binding</keyword>
<dbReference type="Proteomes" id="UP001229651">
    <property type="component" value="Unassembled WGS sequence"/>
</dbReference>
<dbReference type="SMART" id="SM00422">
    <property type="entry name" value="HTH_MERR"/>
    <property type="match status" value="1"/>
</dbReference>
<name>A0ABU0EYR0_9PSEU</name>
<dbReference type="PANTHER" id="PTHR30204:SF93">
    <property type="entry name" value="HTH MERR-TYPE DOMAIN-CONTAINING PROTEIN"/>
    <property type="match status" value="1"/>
</dbReference>
<feature type="compositionally biased region" description="Basic and acidic residues" evidence="2">
    <location>
        <begin position="115"/>
        <end position="124"/>
    </location>
</feature>
<accession>A0ABU0EYR0</accession>
<reference evidence="4 5" key="1">
    <citation type="submission" date="2023-07" db="EMBL/GenBank/DDBJ databases">
        <title>Sequencing the genomes of 1000 actinobacteria strains.</title>
        <authorList>
            <person name="Klenk H.-P."/>
        </authorList>
    </citation>
    <scope>NUCLEOTIDE SEQUENCE [LARGE SCALE GENOMIC DNA]</scope>
    <source>
        <strain evidence="4 5">DSM 45805</strain>
    </source>
</reference>
<gene>
    <name evidence="4" type="ORF">FB470_004392</name>
</gene>